<keyword evidence="2" id="KW-0238">DNA-binding</keyword>
<dbReference type="Proteomes" id="UP000256304">
    <property type="component" value="Unassembled WGS sequence"/>
</dbReference>
<keyword evidence="6" id="KW-1185">Reference proteome</keyword>
<sequence length="308" mass="35271">MEKLLEKNLLDPETEIHYAYHKSIKSITDMHDHDFYEIFLITKGSVMHLINGKKELLEAGTLCFVRPSDTHCYASDGNRSVELLNLAFSSRTVNAMVAYLDGGIEADRLLNSPMPPIKQIGTYQTEIIRDKIHEITVLPGMHKKQIRSEIRVLVADMMMSCFSDRPDTVAAVAVPDWLVDLANEMRIKENFTEGLQRLYELSGKSPEHLTRVIKKYFGKTPTEWINEIRLQYAANLLMQTDDAIVAICMEAGYENLSHFYHLFKERYDCTPAKFRKGNRKVAIPASGQTAQSLHEIPEYQNRTKSRTV</sequence>
<proteinExistence type="predicted"/>
<dbReference type="InterPro" id="IPR018062">
    <property type="entry name" value="HTH_AraC-typ_CS"/>
</dbReference>
<reference evidence="5 6" key="1">
    <citation type="submission" date="2018-08" db="EMBL/GenBank/DDBJ databases">
        <title>Genomic Encyclopedia of Type Strains, Phase III (KMG-III): the genomes of soil and plant-associated and newly described type strains.</title>
        <authorList>
            <person name="Whitman W."/>
        </authorList>
    </citation>
    <scope>NUCLEOTIDE SEQUENCE [LARGE SCALE GENOMIC DNA]</scope>
    <source>
        <strain evidence="5 6">CGMCC 1.10966</strain>
    </source>
</reference>
<name>A0A3D9S136_9BACL</name>
<dbReference type="RefSeq" id="WP_181909528.1">
    <property type="nucleotide sequence ID" value="NZ_QTTN01000011.1"/>
</dbReference>
<dbReference type="InterPro" id="IPR009057">
    <property type="entry name" value="Homeodomain-like_sf"/>
</dbReference>
<dbReference type="PANTHER" id="PTHR43280:SF34">
    <property type="entry name" value="ARAC-FAMILY TRANSCRIPTIONAL REGULATOR"/>
    <property type="match status" value="1"/>
</dbReference>
<gene>
    <name evidence="5" type="ORF">A8990_11181</name>
</gene>
<evidence type="ECO:0000256" key="2">
    <source>
        <dbReference type="ARBA" id="ARBA00023125"/>
    </source>
</evidence>
<dbReference type="Pfam" id="PF02311">
    <property type="entry name" value="AraC_binding"/>
    <property type="match status" value="1"/>
</dbReference>
<evidence type="ECO:0000313" key="6">
    <source>
        <dbReference type="Proteomes" id="UP000256304"/>
    </source>
</evidence>
<dbReference type="GO" id="GO:0003700">
    <property type="term" value="F:DNA-binding transcription factor activity"/>
    <property type="evidence" value="ECO:0007669"/>
    <property type="project" value="InterPro"/>
</dbReference>
<protein>
    <submittedName>
        <fullName evidence="5">AraC family cel operon transcriptional repressor</fullName>
    </submittedName>
</protein>
<dbReference type="SUPFAM" id="SSF46689">
    <property type="entry name" value="Homeodomain-like"/>
    <property type="match status" value="1"/>
</dbReference>
<keyword evidence="1" id="KW-0805">Transcription regulation</keyword>
<dbReference type="EMBL" id="QTTN01000011">
    <property type="protein sequence ID" value="REE86184.1"/>
    <property type="molecule type" value="Genomic_DNA"/>
</dbReference>
<dbReference type="Gene3D" id="2.60.120.10">
    <property type="entry name" value="Jelly Rolls"/>
    <property type="match status" value="1"/>
</dbReference>
<dbReference type="SMART" id="SM00342">
    <property type="entry name" value="HTH_ARAC"/>
    <property type="match status" value="1"/>
</dbReference>
<keyword evidence="3" id="KW-0804">Transcription</keyword>
<evidence type="ECO:0000256" key="3">
    <source>
        <dbReference type="ARBA" id="ARBA00023163"/>
    </source>
</evidence>
<dbReference type="PROSITE" id="PS00041">
    <property type="entry name" value="HTH_ARAC_FAMILY_1"/>
    <property type="match status" value="1"/>
</dbReference>
<dbReference type="PROSITE" id="PS01124">
    <property type="entry name" value="HTH_ARAC_FAMILY_2"/>
    <property type="match status" value="1"/>
</dbReference>
<evidence type="ECO:0000313" key="5">
    <source>
        <dbReference type="EMBL" id="REE86184.1"/>
    </source>
</evidence>
<evidence type="ECO:0000256" key="1">
    <source>
        <dbReference type="ARBA" id="ARBA00023015"/>
    </source>
</evidence>
<organism evidence="5 6">
    <name type="scientific">Paenibacillus taihuensis</name>
    <dbReference type="NCBI Taxonomy" id="1156355"/>
    <lineage>
        <taxon>Bacteria</taxon>
        <taxon>Bacillati</taxon>
        <taxon>Bacillota</taxon>
        <taxon>Bacilli</taxon>
        <taxon>Bacillales</taxon>
        <taxon>Paenibacillaceae</taxon>
        <taxon>Paenibacillus</taxon>
    </lineage>
</organism>
<dbReference type="PANTHER" id="PTHR43280">
    <property type="entry name" value="ARAC-FAMILY TRANSCRIPTIONAL REGULATOR"/>
    <property type="match status" value="1"/>
</dbReference>
<evidence type="ECO:0000259" key="4">
    <source>
        <dbReference type="PROSITE" id="PS01124"/>
    </source>
</evidence>
<dbReference type="InterPro" id="IPR014710">
    <property type="entry name" value="RmlC-like_jellyroll"/>
</dbReference>
<dbReference type="Pfam" id="PF12833">
    <property type="entry name" value="HTH_18"/>
    <property type="match status" value="1"/>
</dbReference>
<dbReference type="InterPro" id="IPR003313">
    <property type="entry name" value="AraC-bd"/>
</dbReference>
<dbReference type="SUPFAM" id="SSF51215">
    <property type="entry name" value="Regulatory protein AraC"/>
    <property type="match status" value="1"/>
</dbReference>
<dbReference type="Gene3D" id="1.10.10.60">
    <property type="entry name" value="Homeodomain-like"/>
    <property type="match status" value="2"/>
</dbReference>
<dbReference type="InterPro" id="IPR018060">
    <property type="entry name" value="HTH_AraC"/>
</dbReference>
<dbReference type="GO" id="GO:0043565">
    <property type="term" value="F:sequence-specific DNA binding"/>
    <property type="evidence" value="ECO:0007669"/>
    <property type="project" value="InterPro"/>
</dbReference>
<accession>A0A3D9S136</accession>
<dbReference type="InterPro" id="IPR037923">
    <property type="entry name" value="HTH-like"/>
</dbReference>
<feature type="domain" description="HTH araC/xylS-type" evidence="4">
    <location>
        <begin position="195"/>
        <end position="277"/>
    </location>
</feature>
<comment type="caution">
    <text evidence="5">The sequence shown here is derived from an EMBL/GenBank/DDBJ whole genome shotgun (WGS) entry which is preliminary data.</text>
</comment>
<dbReference type="AlphaFoldDB" id="A0A3D9S136"/>